<keyword evidence="2" id="KW-0812">Transmembrane</keyword>
<reference evidence="3 4" key="1">
    <citation type="submission" date="2016-08" db="EMBL/GenBank/DDBJ databases">
        <title>Complete genome sequence of Streptomyces agglomeratus strain 6-3-2, a novel anti-MRSA actinomycete isolated from Wuli of Tebit, China.</title>
        <authorList>
            <person name="Chen X."/>
        </authorList>
    </citation>
    <scope>NUCLEOTIDE SEQUENCE [LARGE SCALE GENOMIC DNA]</scope>
    <source>
        <strain evidence="3 4">6-3-2</strain>
    </source>
</reference>
<accession>A0A1E5NYQ3</accession>
<feature type="region of interest" description="Disordered" evidence="1">
    <location>
        <begin position="1"/>
        <end position="21"/>
    </location>
</feature>
<keyword evidence="2" id="KW-0472">Membrane</keyword>
<organism evidence="3 4">
    <name type="scientific">Streptomyces agglomeratus</name>
    <dbReference type="NCBI Taxonomy" id="285458"/>
    <lineage>
        <taxon>Bacteria</taxon>
        <taxon>Bacillati</taxon>
        <taxon>Actinomycetota</taxon>
        <taxon>Actinomycetes</taxon>
        <taxon>Kitasatosporales</taxon>
        <taxon>Streptomycetaceae</taxon>
        <taxon>Streptomyces</taxon>
    </lineage>
</organism>
<name>A0A1E5NYQ3_9ACTN</name>
<evidence type="ECO:0000313" key="3">
    <source>
        <dbReference type="EMBL" id="OEJ21311.1"/>
    </source>
</evidence>
<protein>
    <submittedName>
        <fullName evidence="3">Uncharacterized protein</fullName>
    </submittedName>
</protein>
<feature type="compositionally biased region" description="Basic and acidic residues" evidence="1">
    <location>
        <begin position="12"/>
        <end position="21"/>
    </location>
</feature>
<evidence type="ECO:0000256" key="2">
    <source>
        <dbReference type="SAM" id="Phobius"/>
    </source>
</evidence>
<keyword evidence="4" id="KW-1185">Reference proteome</keyword>
<dbReference type="EMBL" id="MEHJ01000002">
    <property type="protein sequence ID" value="OEJ21311.1"/>
    <property type="molecule type" value="Genomic_DNA"/>
</dbReference>
<sequence length="89" mass="9289">MECRIHPGPMTERNHSMETSELESKVQKLETGLAVQEAAMAGAQATQAATQAGMTSTFTATQTGTWAVMATGSIALLTGIFLGMAIAKD</sequence>
<comment type="caution">
    <text evidence="3">The sequence shown here is derived from an EMBL/GenBank/DDBJ whole genome shotgun (WGS) entry which is preliminary data.</text>
</comment>
<keyword evidence="2" id="KW-1133">Transmembrane helix</keyword>
<dbReference type="AlphaFoldDB" id="A0A1E5NYQ3"/>
<feature type="transmembrane region" description="Helical" evidence="2">
    <location>
        <begin position="66"/>
        <end position="87"/>
    </location>
</feature>
<dbReference type="Proteomes" id="UP000095759">
    <property type="component" value="Unassembled WGS sequence"/>
</dbReference>
<evidence type="ECO:0000256" key="1">
    <source>
        <dbReference type="SAM" id="MobiDB-lite"/>
    </source>
</evidence>
<gene>
    <name evidence="3" type="ORF">AS594_37570</name>
</gene>
<evidence type="ECO:0000313" key="4">
    <source>
        <dbReference type="Proteomes" id="UP000095759"/>
    </source>
</evidence>
<proteinExistence type="predicted"/>